<dbReference type="GO" id="GO:0003950">
    <property type="term" value="F:NAD+ poly-ADP-ribosyltransferase activity"/>
    <property type="evidence" value="ECO:0007669"/>
    <property type="project" value="InterPro"/>
</dbReference>
<dbReference type="PROSITE" id="PS51059">
    <property type="entry name" value="PARP_CATALYTIC"/>
    <property type="match status" value="1"/>
</dbReference>
<sequence length="33" mass="3852">MSTCHNNKIRVLVPNLIKVSYINTCQYNIKNTK</sequence>
<reference evidence="2" key="1">
    <citation type="submission" date="2018-02" db="EMBL/GenBank/DDBJ databases">
        <title>Rhizophora mucronata_Transcriptome.</title>
        <authorList>
            <person name="Meera S.P."/>
            <person name="Sreeshan A."/>
            <person name="Augustine A."/>
        </authorList>
    </citation>
    <scope>NUCLEOTIDE SEQUENCE</scope>
    <source>
        <tissue evidence="2">Leaf</tissue>
    </source>
</reference>
<name>A0A2P2LPZ6_RHIMU</name>
<organism evidence="2">
    <name type="scientific">Rhizophora mucronata</name>
    <name type="common">Asiatic mangrove</name>
    <dbReference type="NCBI Taxonomy" id="61149"/>
    <lineage>
        <taxon>Eukaryota</taxon>
        <taxon>Viridiplantae</taxon>
        <taxon>Streptophyta</taxon>
        <taxon>Embryophyta</taxon>
        <taxon>Tracheophyta</taxon>
        <taxon>Spermatophyta</taxon>
        <taxon>Magnoliopsida</taxon>
        <taxon>eudicotyledons</taxon>
        <taxon>Gunneridae</taxon>
        <taxon>Pentapetalae</taxon>
        <taxon>rosids</taxon>
        <taxon>fabids</taxon>
        <taxon>Malpighiales</taxon>
        <taxon>Rhizophoraceae</taxon>
        <taxon>Rhizophora</taxon>
    </lineage>
</organism>
<evidence type="ECO:0000259" key="1">
    <source>
        <dbReference type="PROSITE" id="PS51059"/>
    </source>
</evidence>
<evidence type="ECO:0000313" key="2">
    <source>
        <dbReference type="EMBL" id="MBX20041.1"/>
    </source>
</evidence>
<feature type="domain" description="PARP catalytic" evidence="1">
    <location>
        <begin position="1"/>
        <end position="33"/>
    </location>
</feature>
<protein>
    <recommendedName>
        <fullName evidence="1">PARP catalytic domain-containing protein</fullName>
    </recommendedName>
</protein>
<dbReference type="InterPro" id="IPR012317">
    <property type="entry name" value="Poly(ADP-ribose)pol_cat_dom"/>
</dbReference>
<proteinExistence type="predicted"/>
<accession>A0A2P2LPZ6</accession>
<dbReference type="EMBL" id="GGEC01039557">
    <property type="protein sequence ID" value="MBX20041.1"/>
    <property type="molecule type" value="Transcribed_RNA"/>
</dbReference>
<dbReference type="AlphaFoldDB" id="A0A2P2LPZ6"/>